<evidence type="ECO:0000313" key="2">
    <source>
        <dbReference type="Proteomes" id="UP000183832"/>
    </source>
</evidence>
<keyword evidence="2" id="KW-1185">Reference proteome</keyword>
<evidence type="ECO:0000313" key="1">
    <source>
        <dbReference type="EMBL" id="CRL06556.1"/>
    </source>
</evidence>
<proteinExistence type="predicted"/>
<sequence>MLEMHCSLKSVSRDIKKGRGINGVEMMVMPFAKRQNIFKDHCRVTKPTVAVFISLNACQAKQKRADSTKKKKASFSGNSNK</sequence>
<accession>A0A1J1J442</accession>
<dbReference type="AlphaFoldDB" id="A0A1J1J442"/>
<dbReference type="EMBL" id="CVRI01000067">
    <property type="protein sequence ID" value="CRL06556.1"/>
    <property type="molecule type" value="Genomic_DNA"/>
</dbReference>
<organism evidence="1 2">
    <name type="scientific">Clunio marinus</name>
    <dbReference type="NCBI Taxonomy" id="568069"/>
    <lineage>
        <taxon>Eukaryota</taxon>
        <taxon>Metazoa</taxon>
        <taxon>Ecdysozoa</taxon>
        <taxon>Arthropoda</taxon>
        <taxon>Hexapoda</taxon>
        <taxon>Insecta</taxon>
        <taxon>Pterygota</taxon>
        <taxon>Neoptera</taxon>
        <taxon>Endopterygota</taxon>
        <taxon>Diptera</taxon>
        <taxon>Nematocera</taxon>
        <taxon>Chironomoidea</taxon>
        <taxon>Chironomidae</taxon>
        <taxon>Clunio</taxon>
    </lineage>
</organism>
<reference evidence="1 2" key="1">
    <citation type="submission" date="2015-04" db="EMBL/GenBank/DDBJ databases">
        <authorList>
            <person name="Syromyatnikov M.Y."/>
            <person name="Popov V.N."/>
        </authorList>
    </citation>
    <scope>NUCLEOTIDE SEQUENCE [LARGE SCALE GENOMIC DNA]</scope>
</reference>
<name>A0A1J1J442_9DIPT</name>
<dbReference type="Proteomes" id="UP000183832">
    <property type="component" value="Unassembled WGS sequence"/>
</dbReference>
<protein>
    <submittedName>
        <fullName evidence="1">CLUMA_CG019721, isoform A</fullName>
    </submittedName>
</protein>
<gene>
    <name evidence="1" type="ORF">CLUMA_CG019721</name>
</gene>